<evidence type="ECO:0000259" key="5">
    <source>
        <dbReference type="Pfam" id="PF04586"/>
    </source>
</evidence>
<protein>
    <submittedName>
        <fullName evidence="6">HK97 family phage prohead protease</fullName>
    </submittedName>
</protein>
<evidence type="ECO:0000313" key="7">
    <source>
        <dbReference type="Proteomes" id="UP000823935"/>
    </source>
</evidence>
<dbReference type="NCBIfam" id="TIGR01543">
    <property type="entry name" value="proheadase_HK97"/>
    <property type="match status" value="1"/>
</dbReference>
<dbReference type="Proteomes" id="UP000823935">
    <property type="component" value="Unassembled WGS sequence"/>
</dbReference>
<evidence type="ECO:0000313" key="6">
    <source>
        <dbReference type="EMBL" id="HIS31167.1"/>
    </source>
</evidence>
<keyword evidence="2 6" id="KW-0645">Protease</keyword>
<keyword evidence="3" id="KW-0378">Hydrolase</keyword>
<organism evidence="6 7">
    <name type="scientific">Candidatus Limivivens intestinipullorum</name>
    <dbReference type="NCBI Taxonomy" id="2840858"/>
    <lineage>
        <taxon>Bacteria</taxon>
        <taxon>Bacillati</taxon>
        <taxon>Bacillota</taxon>
        <taxon>Clostridia</taxon>
        <taxon>Lachnospirales</taxon>
        <taxon>Lachnospiraceae</taxon>
        <taxon>Lachnospiraceae incertae sedis</taxon>
        <taxon>Candidatus Limivivens</taxon>
    </lineage>
</organism>
<dbReference type="InterPro" id="IPR006433">
    <property type="entry name" value="Prohead_protease"/>
</dbReference>
<proteinExistence type="predicted"/>
<sequence length="197" mass="22680">MEQRILKMKDMKVREDNGRRYLEGYFAVFGASYHVWDGWVETIERGAFARYLAAGEDVKVLWNHDSNIVLGSTENGTASLREDETGLWGSVEINENDQEAVSAYARVQRGDVSGCSFGFDIARQEEWWDDDGVYHTKITEVDPLYEVSPCTFPAYSATSISARAKESLEEAREKFEAAQEKKREKWREDMRKRLKGE</sequence>
<evidence type="ECO:0000256" key="2">
    <source>
        <dbReference type="ARBA" id="ARBA00022670"/>
    </source>
</evidence>
<dbReference type="InterPro" id="IPR054613">
    <property type="entry name" value="Peptidase_S78_dom"/>
</dbReference>
<dbReference type="GO" id="GO:0008233">
    <property type="term" value="F:peptidase activity"/>
    <property type="evidence" value="ECO:0007669"/>
    <property type="project" value="UniProtKB-KW"/>
</dbReference>
<reference evidence="6" key="2">
    <citation type="journal article" date="2021" name="PeerJ">
        <title>Extensive microbial diversity within the chicken gut microbiome revealed by metagenomics and culture.</title>
        <authorList>
            <person name="Gilroy R."/>
            <person name="Ravi A."/>
            <person name="Getino M."/>
            <person name="Pursley I."/>
            <person name="Horton D.L."/>
            <person name="Alikhan N.F."/>
            <person name="Baker D."/>
            <person name="Gharbi K."/>
            <person name="Hall N."/>
            <person name="Watson M."/>
            <person name="Adriaenssens E.M."/>
            <person name="Foster-Nyarko E."/>
            <person name="Jarju S."/>
            <person name="Secka A."/>
            <person name="Antonio M."/>
            <person name="Oren A."/>
            <person name="Chaudhuri R.R."/>
            <person name="La Ragione R."/>
            <person name="Hildebrand F."/>
            <person name="Pallen M.J."/>
        </authorList>
    </citation>
    <scope>NUCLEOTIDE SEQUENCE</scope>
    <source>
        <strain evidence="6">CHK190-19873</strain>
    </source>
</reference>
<dbReference type="GO" id="GO:0006508">
    <property type="term" value="P:proteolysis"/>
    <property type="evidence" value="ECO:0007669"/>
    <property type="project" value="UniProtKB-KW"/>
</dbReference>
<evidence type="ECO:0000256" key="1">
    <source>
        <dbReference type="ARBA" id="ARBA00022612"/>
    </source>
</evidence>
<comment type="caution">
    <text evidence="6">The sequence shown here is derived from an EMBL/GenBank/DDBJ whole genome shotgun (WGS) entry which is preliminary data.</text>
</comment>
<dbReference type="AlphaFoldDB" id="A0A9D1ERY3"/>
<feature type="domain" description="Prohead serine protease" evidence="5">
    <location>
        <begin position="11"/>
        <end position="166"/>
    </location>
</feature>
<keyword evidence="1" id="KW-1188">Viral release from host cell</keyword>
<evidence type="ECO:0000256" key="3">
    <source>
        <dbReference type="ARBA" id="ARBA00022801"/>
    </source>
</evidence>
<evidence type="ECO:0000256" key="4">
    <source>
        <dbReference type="SAM" id="MobiDB-lite"/>
    </source>
</evidence>
<name>A0A9D1ERY3_9FIRM</name>
<gene>
    <name evidence="6" type="ORF">IAB44_06430</name>
</gene>
<dbReference type="EMBL" id="DVIQ01000030">
    <property type="protein sequence ID" value="HIS31167.1"/>
    <property type="molecule type" value="Genomic_DNA"/>
</dbReference>
<accession>A0A9D1ERY3</accession>
<reference evidence="6" key="1">
    <citation type="submission" date="2020-10" db="EMBL/GenBank/DDBJ databases">
        <authorList>
            <person name="Gilroy R."/>
        </authorList>
    </citation>
    <scope>NUCLEOTIDE SEQUENCE</scope>
    <source>
        <strain evidence="6">CHK190-19873</strain>
    </source>
</reference>
<feature type="region of interest" description="Disordered" evidence="4">
    <location>
        <begin position="173"/>
        <end position="197"/>
    </location>
</feature>
<dbReference type="Pfam" id="PF04586">
    <property type="entry name" value="Peptidase_S78"/>
    <property type="match status" value="1"/>
</dbReference>